<protein>
    <submittedName>
        <fullName evidence="2">Glyoxalase-related</fullName>
    </submittedName>
</protein>
<keyword evidence="3" id="KW-1185">Reference proteome</keyword>
<accession>A0A9Q0R635</accession>
<dbReference type="PANTHER" id="PTHR33993:SF2">
    <property type="entry name" value="VOC DOMAIN-CONTAINING PROTEIN"/>
    <property type="match status" value="1"/>
</dbReference>
<dbReference type="Pfam" id="PF00903">
    <property type="entry name" value="Glyoxalase"/>
    <property type="match status" value="1"/>
</dbReference>
<dbReference type="Proteomes" id="UP001149090">
    <property type="component" value="Unassembled WGS sequence"/>
</dbReference>
<reference evidence="2" key="1">
    <citation type="submission" date="2022-10" db="EMBL/GenBank/DDBJ databases">
        <title>Novel sulphate-reducing endosymbionts in the free-living metamonad Anaeramoeba.</title>
        <authorList>
            <person name="Jerlstrom-Hultqvist J."/>
            <person name="Cepicka I."/>
            <person name="Gallot-Lavallee L."/>
            <person name="Salas-Leiva D."/>
            <person name="Curtis B.A."/>
            <person name="Zahonova K."/>
            <person name="Pipaliya S."/>
            <person name="Dacks J."/>
            <person name="Roger A.J."/>
        </authorList>
    </citation>
    <scope>NUCLEOTIDE SEQUENCE</scope>
    <source>
        <strain evidence="2">BMAN</strain>
    </source>
</reference>
<organism evidence="2 3">
    <name type="scientific">Anaeramoeba ignava</name>
    <name type="common">Anaerobic marine amoeba</name>
    <dbReference type="NCBI Taxonomy" id="1746090"/>
    <lineage>
        <taxon>Eukaryota</taxon>
        <taxon>Metamonada</taxon>
        <taxon>Anaeramoebidae</taxon>
        <taxon>Anaeramoeba</taxon>
    </lineage>
</organism>
<dbReference type="InterPro" id="IPR037523">
    <property type="entry name" value="VOC_core"/>
</dbReference>
<evidence type="ECO:0000259" key="1">
    <source>
        <dbReference type="PROSITE" id="PS51819"/>
    </source>
</evidence>
<dbReference type="Gene3D" id="3.10.180.10">
    <property type="entry name" value="2,3-Dihydroxybiphenyl 1,2-Dioxygenase, domain 1"/>
    <property type="match status" value="1"/>
</dbReference>
<name>A0A9Q0R635_ANAIG</name>
<dbReference type="EMBL" id="JAPDFW010000114">
    <property type="protein sequence ID" value="KAJ5068589.1"/>
    <property type="molecule type" value="Genomic_DNA"/>
</dbReference>
<dbReference type="CDD" id="cd07247">
    <property type="entry name" value="SgaA_N_like"/>
    <property type="match status" value="1"/>
</dbReference>
<feature type="domain" description="VOC" evidence="1">
    <location>
        <begin position="3"/>
        <end position="117"/>
    </location>
</feature>
<dbReference type="InterPro" id="IPR052164">
    <property type="entry name" value="Anthracycline_SecMetBiosynth"/>
</dbReference>
<evidence type="ECO:0000313" key="3">
    <source>
        <dbReference type="Proteomes" id="UP001149090"/>
    </source>
</evidence>
<sequence length="125" mass="14353">MNPVVHFDIHAEDPLKIKGFYEKVFGWKIQKTENVNFDYWLISTKEGETAGINGGLAKVRDKKGVINSIQVDDIDEAVKAIKESGGKIISEKMLIPKVGYSLHFLDPEENLFYLWQNLKKEEQKK</sequence>
<gene>
    <name evidence="2" type="ORF">M0811_02531</name>
</gene>
<comment type="caution">
    <text evidence="2">The sequence shown here is derived from an EMBL/GenBank/DDBJ whole genome shotgun (WGS) entry which is preliminary data.</text>
</comment>
<dbReference type="SUPFAM" id="SSF54593">
    <property type="entry name" value="Glyoxalase/Bleomycin resistance protein/Dihydroxybiphenyl dioxygenase"/>
    <property type="match status" value="1"/>
</dbReference>
<dbReference type="PROSITE" id="PS51819">
    <property type="entry name" value="VOC"/>
    <property type="match status" value="1"/>
</dbReference>
<proteinExistence type="predicted"/>
<dbReference type="PANTHER" id="PTHR33993">
    <property type="entry name" value="GLYOXALASE-RELATED"/>
    <property type="match status" value="1"/>
</dbReference>
<dbReference type="AlphaFoldDB" id="A0A9Q0R635"/>
<evidence type="ECO:0000313" key="2">
    <source>
        <dbReference type="EMBL" id="KAJ5068589.1"/>
    </source>
</evidence>
<dbReference type="InterPro" id="IPR029068">
    <property type="entry name" value="Glyas_Bleomycin-R_OHBP_Dase"/>
</dbReference>
<dbReference type="InterPro" id="IPR004360">
    <property type="entry name" value="Glyas_Fos-R_dOase_dom"/>
</dbReference>